<evidence type="ECO:0000313" key="2">
    <source>
        <dbReference type="Proteomes" id="UP000054653"/>
    </source>
</evidence>
<organism evidence="1 2">
    <name type="scientific">Trichinella britovi</name>
    <name type="common">Parasitic roundworm</name>
    <dbReference type="NCBI Taxonomy" id="45882"/>
    <lineage>
        <taxon>Eukaryota</taxon>
        <taxon>Metazoa</taxon>
        <taxon>Ecdysozoa</taxon>
        <taxon>Nematoda</taxon>
        <taxon>Enoplea</taxon>
        <taxon>Dorylaimia</taxon>
        <taxon>Trichinellida</taxon>
        <taxon>Trichinellidae</taxon>
        <taxon>Trichinella</taxon>
    </lineage>
</organism>
<dbReference type="Proteomes" id="UP000054653">
    <property type="component" value="Unassembled WGS sequence"/>
</dbReference>
<evidence type="ECO:0000313" key="1">
    <source>
        <dbReference type="EMBL" id="KRY05542.1"/>
    </source>
</evidence>
<comment type="caution">
    <text evidence="1">The sequence shown here is derived from an EMBL/GenBank/DDBJ whole genome shotgun (WGS) entry which is preliminary data.</text>
</comment>
<protein>
    <submittedName>
        <fullName evidence="1">Uncharacterized protein</fullName>
    </submittedName>
</protein>
<accession>A0A0V0YZC9</accession>
<proteinExistence type="predicted"/>
<gene>
    <name evidence="1" type="ORF">T03_7030</name>
</gene>
<sequence>MPMLRFVPLQLGIAMSGEAMLLLLRLHPPLEQKLRVLKQRLLLTYG</sequence>
<keyword evidence="2" id="KW-1185">Reference proteome</keyword>
<dbReference type="EMBL" id="JYDI01004939">
    <property type="protein sequence ID" value="KRY05542.1"/>
    <property type="molecule type" value="Genomic_DNA"/>
</dbReference>
<dbReference type="AlphaFoldDB" id="A0A0V0YZC9"/>
<reference evidence="1 2" key="1">
    <citation type="submission" date="2015-01" db="EMBL/GenBank/DDBJ databases">
        <title>Evolution of Trichinella species and genotypes.</title>
        <authorList>
            <person name="Korhonen P.K."/>
            <person name="Edoardo P."/>
            <person name="Giuseppe L.R."/>
            <person name="Gasser R.B."/>
        </authorList>
    </citation>
    <scope>NUCLEOTIDE SEQUENCE [LARGE SCALE GENOMIC DNA]</scope>
    <source>
        <strain evidence="1">ISS120</strain>
    </source>
</reference>
<name>A0A0V0YZC9_TRIBR</name>